<dbReference type="Proteomes" id="UP000284676">
    <property type="component" value="Unassembled WGS sequence"/>
</dbReference>
<evidence type="ECO:0000256" key="8">
    <source>
        <dbReference type="SAM" id="Phobius"/>
    </source>
</evidence>
<evidence type="ECO:0000313" key="9">
    <source>
        <dbReference type="EMBL" id="RHF71800.1"/>
    </source>
</evidence>
<organism evidence="9 10">
    <name type="scientific">Fusobacterium mortiferum</name>
    <dbReference type="NCBI Taxonomy" id="850"/>
    <lineage>
        <taxon>Bacteria</taxon>
        <taxon>Fusobacteriati</taxon>
        <taxon>Fusobacteriota</taxon>
        <taxon>Fusobacteriia</taxon>
        <taxon>Fusobacteriales</taxon>
        <taxon>Fusobacteriaceae</taxon>
        <taxon>Fusobacterium</taxon>
    </lineage>
</organism>
<evidence type="ECO:0000256" key="5">
    <source>
        <dbReference type="ARBA" id="ARBA00022692"/>
    </source>
</evidence>
<dbReference type="Gene3D" id="1.20.1530.20">
    <property type="match status" value="1"/>
</dbReference>
<proteinExistence type="inferred from homology"/>
<keyword evidence="5 8" id="KW-0812">Transmembrane</keyword>
<dbReference type="EMBL" id="QRHL01000012">
    <property type="protein sequence ID" value="RHF71800.1"/>
    <property type="molecule type" value="Genomic_DNA"/>
</dbReference>
<evidence type="ECO:0000256" key="6">
    <source>
        <dbReference type="ARBA" id="ARBA00022989"/>
    </source>
</evidence>
<feature type="transmembrane region" description="Helical" evidence="8">
    <location>
        <begin position="6"/>
        <end position="22"/>
    </location>
</feature>
<name>A0A414PTG7_FUSMR</name>
<dbReference type="RefSeq" id="WP_118126212.1">
    <property type="nucleotide sequence ID" value="NZ_QRHI01000001.1"/>
</dbReference>
<evidence type="ECO:0000256" key="4">
    <source>
        <dbReference type="ARBA" id="ARBA00022475"/>
    </source>
</evidence>
<dbReference type="GO" id="GO:0005886">
    <property type="term" value="C:plasma membrane"/>
    <property type="evidence" value="ECO:0007669"/>
    <property type="project" value="UniProtKB-SubCell"/>
</dbReference>
<keyword evidence="6 8" id="KW-1133">Transmembrane helix</keyword>
<evidence type="ECO:0000313" key="10">
    <source>
        <dbReference type="Proteomes" id="UP000284676"/>
    </source>
</evidence>
<feature type="transmembrane region" description="Helical" evidence="8">
    <location>
        <begin position="118"/>
        <end position="141"/>
    </location>
</feature>
<keyword evidence="7 8" id="KW-0472">Membrane</keyword>
<keyword evidence="4" id="KW-1003">Cell membrane</keyword>
<feature type="transmembrane region" description="Helical" evidence="8">
    <location>
        <begin position="250"/>
        <end position="271"/>
    </location>
</feature>
<dbReference type="GO" id="GO:0055085">
    <property type="term" value="P:transmembrane transport"/>
    <property type="evidence" value="ECO:0007669"/>
    <property type="project" value="InterPro"/>
</dbReference>
<feature type="transmembrane region" description="Helical" evidence="8">
    <location>
        <begin position="94"/>
        <end position="112"/>
    </location>
</feature>
<evidence type="ECO:0000256" key="7">
    <source>
        <dbReference type="ARBA" id="ARBA00023136"/>
    </source>
</evidence>
<reference evidence="9 10" key="1">
    <citation type="submission" date="2018-08" db="EMBL/GenBank/DDBJ databases">
        <title>A genome reference for cultivated species of the human gut microbiota.</title>
        <authorList>
            <person name="Zou Y."/>
            <person name="Xue W."/>
            <person name="Luo G."/>
        </authorList>
    </citation>
    <scope>NUCLEOTIDE SEQUENCE [LARGE SCALE GENOMIC DNA]</scope>
    <source>
        <strain evidence="9 10">AM25-1</strain>
    </source>
</reference>
<dbReference type="InterPro" id="IPR004776">
    <property type="entry name" value="Mem_transp_PIN-like"/>
</dbReference>
<feature type="transmembrane region" description="Helical" evidence="8">
    <location>
        <begin position="61"/>
        <end position="82"/>
    </location>
</feature>
<evidence type="ECO:0000256" key="1">
    <source>
        <dbReference type="ARBA" id="ARBA00004651"/>
    </source>
</evidence>
<dbReference type="AlphaFoldDB" id="A0A414PTG7"/>
<feature type="transmembrane region" description="Helical" evidence="8">
    <location>
        <begin position="188"/>
        <end position="211"/>
    </location>
</feature>
<feature type="transmembrane region" description="Helical" evidence="8">
    <location>
        <begin position="283"/>
        <end position="303"/>
    </location>
</feature>
<dbReference type="InterPro" id="IPR038770">
    <property type="entry name" value="Na+/solute_symporter_sf"/>
</dbReference>
<keyword evidence="3" id="KW-0813">Transport</keyword>
<comment type="similarity">
    <text evidence="2">Belongs to the auxin efflux carrier (TC 2.A.69) family.</text>
</comment>
<comment type="caution">
    <text evidence="9">The sequence shown here is derived from an EMBL/GenBank/DDBJ whole genome shotgun (WGS) entry which is preliminary data.</text>
</comment>
<feature type="transmembrane region" description="Helical" evidence="8">
    <location>
        <begin position="34"/>
        <end position="55"/>
    </location>
</feature>
<sequence length="305" mass="34137">MYNILLKASSFVFIIFLGYFLKKKKFFSQEDSKFVNKTVINIILPSAIISSFGSFQKDNSLFILVFLGLLCNLTLIFLGYIFSRKKDSKIKALYMLNFSGYNIGAFTLPFIQNFLGSFGVIAICMFDVGNSISCTGGSYALTTMAINNSNEKNSLKNIFEKLYKSVPFMTYILMLILAIIGIKIPAPIISITSLIGAANGFMAMLMVGLMFEISFKWDYISKAFFILIIRYIFAGITAFIFYNFLPFSLVIRQVLVIAIFAPISALSSYFTEKCDGNSGLSSFASSLSIIFSIIIITFLIIYLEI</sequence>
<comment type="subcellular location">
    <subcellularLocation>
        <location evidence="1">Cell membrane</location>
        <topology evidence="1">Multi-pass membrane protein</topology>
    </subcellularLocation>
</comment>
<feature type="transmembrane region" description="Helical" evidence="8">
    <location>
        <begin position="223"/>
        <end position="244"/>
    </location>
</feature>
<dbReference type="PANTHER" id="PTHR36838">
    <property type="entry name" value="AUXIN EFFLUX CARRIER FAMILY PROTEIN"/>
    <property type="match status" value="1"/>
</dbReference>
<evidence type="ECO:0000256" key="3">
    <source>
        <dbReference type="ARBA" id="ARBA00022448"/>
    </source>
</evidence>
<evidence type="ECO:0000256" key="2">
    <source>
        <dbReference type="ARBA" id="ARBA00010145"/>
    </source>
</evidence>
<dbReference type="Pfam" id="PF03547">
    <property type="entry name" value="Mem_trans"/>
    <property type="match status" value="1"/>
</dbReference>
<dbReference type="PANTHER" id="PTHR36838:SF3">
    <property type="entry name" value="TRANSPORTER AUXIN EFFLUX CARRIER EC FAMILY"/>
    <property type="match status" value="1"/>
</dbReference>
<accession>A0A414PTG7</accession>
<feature type="transmembrane region" description="Helical" evidence="8">
    <location>
        <begin position="162"/>
        <end position="182"/>
    </location>
</feature>
<protein>
    <submittedName>
        <fullName evidence="9">AEC family transporter</fullName>
    </submittedName>
</protein>
<gene>
    <name evidence="9" type="ORF">DW663_07885</name>
</gene>